<evidence type="ECO:0000259" key="3">
    <source>
        <dbReference type="PROSITE" id="PS50977"/>
    </source>
</evidence>
<dbReference type="Proteomes" id="UP000004931">
    <property type="component" value="Unassembled WGS sequence"/>
</dbReference>
<protein>
    <recommendedName>
        <fullName evidence="3">HTH tetR-type domain-containing protein</fullName>
    </recommendedName>
</protein>
<accession>A0YFS6</accession>
<keyword evidence="1 2" id="KW-0238">DNA-binding</keyword>
<dbReference type="OrthoDB" id="155497at2"/>
<sequence length="223" mass="24734">MSVPQSVFIQKGLKQCIYLKITRYELPMSTKPRTRLSPSARIGHLLDVAKQVIMSDGLQSFTMESLARTAAVSSALVYIYFSNRQALLEALLEREYRLIGTALFSEVVNASSFEEVISIFVTNNFNSHTPGNIVPVLLSQPRIADSIRELRKQRSEQTARFLIENTAKTYKLNVQQAQFAVAMSSGASTAASEWAAMNTLDQKQAIDMALTYIKAGMKGLADD</sequence>
<dbReference type="AlphaFoldDB" id="A0YFS6"/>
<dbReference type="PRINTS" id="PR00455">
    <property type="entry name" value="HTHTETR"/>
</dbReference>
<dbReference type="Pfam" id="PF00440">
    <property type="entry name" value="TetR_N"/>
    <property type="match status" value="1"/>
</dbReference>
<evidence type="ECO:0000313" key="5">
    <source>
        <dbReference type="Proteomes" id="UP000004931"/>
    </source>
</evidence>
<keyword evidence="5" id="KW-1185">Reference proteome</keyword>
<feature type="domain" description="HTH tetR-type" evidence="3">
    <location>
        <begin position="39"/>
        <end position="99"/>
    </location>
</feature>
<dbReference type="SUPFAM" id="SSF46689">
    <property type="entry name" value="Homeodomain-like"/>
    <property type="match status" value="1"/>
</dbReference>
<evidence type="ECO:0000313" key="4">
    <source>
        <dbReference type="EMBL" id="EAW30490.1"/>
    </source>
</evidence>
<dbReference type="Gene3D" id="1.10.357.10">
    <property type="entry name" value="Tetracycline Repressor, domain 2"/>
    <property type="match status" value="1"/>
</dbReference>
<feature type="DNA-binding region" description="H-T-H motif" evidence="2">
    <location>
        <begin position="62"/>
        <end position="81"/>
    </location>
</feature>
<organism evidence="4 5">
    <name type="scientific">marine gamma proteobacterium HTCC2143</name>
    <dbReference type="NCBI Taxonomy" id="247633"/>
    <lineage>
        <taxon>Bacteria</taxon>
        <taxon>Pseudomonadati</taxon>
        <taxon>Pseudomonadota</taxon>
        <taxon>Gammaproteobacteria</taxon>
        <taxon>Cellvibrionales</taxon>
        <taxon>Spongiibacteraceae</taxon>
        <taxon>BD1-7 clade</taxon>
    </lineage>
</organism>
<reference evidence="4 5" key="1">
    <citation type="journal article" date="2010" name="J. Bacteriol.">
        <title>Genome sequence of the oligotrophic marine Gammaproteobacterium HTCC2143, isolated from the Oregon Coast.</title>
        <authorList>
            <person name="Oh H.M."/>
            <person name="Kang I."/>
            <person name="Ferriera S."/>
            <person name="Giovannoni S.J."/>
            <person name="Cho J.C."/>
        </authorList>
    </citation>
    <scope>NUCLEOTIDE SEQUENCE [LARGE SCALE GENOMIC DNA]</scope>
    <source>
        <strain evidence="4 5">HTCC2143</strain>
    </source>
</reference>
<dbReference type="GO" id="GO:0003677">
    <property type="term" value="F:DNA binding"/>
    <property type="evidence" value="ECO:0007669"/>
    <property type="project" value="UniProtKB-UniRule"/>
</dbReference>
<dbReference type="EMBL" id="AAVT01000008">
    <property type="protein sequence ID" value="EAW30490.1"/>
    <property type="molecule type" value="Genomic_DNA"/>
</dbReference>
<gene>
    <name evidence="4" type="ORF">GP2143_09800</name>
</gene>
<dbReference type="InterPro" id="IPR001647">
    <property type="entry name" value="HTH_TetR"/>
</dbReference>
<name>A0YFS6_9GAMM</name>
<comment type="caution">
    <text evidence="4">The sequence shown here is derived from an EMBL/GenBank/DDBJ whole genome shotgun (WGS) entry which is preliminary data.</text>
</comment>
<evidence type="ECO:0000256" key="1">
    <source>
        <dbReference type="ARBA" id="ARBA00023125"/>
    </source>
</evidence>
<proteinExistence type="predicted"/>
<evidence type="ECO:0000256" key="2">
    <source>
        <dbReference type="PROSITE-ProRule" id="PRU00335"/>
    </source>
</evidence>
<dbReference type="InterPro" id="IPR009057">
    <property type="entry name" value="Homeodomain-like_sf"/>
</dbReference>
<dbReference type="PROSITE" id="PS50977">
    <property type="entry name" value="HTH_TETR_2"/>
    <property type="match status" value="1"/>
</dbReference>
<dbReference type="STRING" id="247633.GP2143_09800"/>